<dbReference type="Pfam" id="PF02602">
    <property type="entry name" value="HEM4"/>
    <property type="match status" value="1"/>
</dbReference>
<keyword evidence="5 9" id="KW-0627">Porphyrin biosynthesis</keyword>
<dbReference type="GO" id="GO:0006780">
    <property type="term" value="P:uroporphyrinogen III biosynthetic process"/>
    <property type="evidence" value="ECO:0007669"/>
    <property type="project" value="UniProtKB-UniRule"/>
</dbReference>
<dbReference type="Proteomes" id="UP000613512">
    <property type="component" value="Unassembled WGS sequence"/>
</dbReference>
<sequence>MEPPLLGKSVLVTREESLAKKFTKQLESSGADVYEVPLLKISCRTFNQDIKMLRALEQFDWLFFTSINGVNCFFESINYHQLSLPPIKIAVVGHKTEAQLEKYGYKADFLPSIYDGETFVKEFLNQYEEVGQVLLVQGNRSRDVIAKGLLEASVRFQSCIVYDTVNNDQSAPLLQKVLRSVKLDFITFTSPSTVEAFVKFSGEDIPEDTTIVCIGHTTEARARELGFQNTISPVQYTTESMIEVMCNH</sequence>
<evidence type="ECO:0000256" key="3">
    <source>
        <dbReference type="ARBA" id="ARBA00013109"/>
    </source>
</evidence>
<dbReference type="Gene3D" id="3.40.50.10090">
    <property type="match status" value="2"/>
</dbReference>
<comment type="catalytic activity">
    <reaction evidence="8 9">
        <text>hydroxymethylbilane = uroporphyrinogen III + H2O</text>
        <dbReference type="Rhea" id="RHEA:18965"/>
        <dbReference type="ChEBI" id="CHEBI:15377"/>
        <dbReference type="ChEBI" id="CHEBI:57308"/>
        <dbReference type="ChEBI" id="CHEBI:57845"/>
        <dbReference type="EC" id="4.2.1.75"/>
    </reaction>
</comment>
<evidence type="ECO:0000256" key="2">
    <source>
        <dbReference type="ARBA" id="ARBA00008133"/>
    </source>
</evidence>
<evidence type="ECO:0000256" key="9">
    <source>
        <dbReference type="RuleBase" id="RU366031"/>
    </source>
</evidence>
<dbReference type="RefSeq" id="WP_188385610.1">
    <property type="nucleotide sequence ID" value="NZ_BMEY01000019.1"/>
</dbReference>
<evidence type="ECO:0000256" key="8">
    <source>
        <dbReference type="ARBA" id="ARBA00048617"/>
    </source>
</evidence>
<evidence type="ECO:0000313" key="11">
    <source>
        <dbReference type="EMBL" id="GGA86007.1"/>
    </source>
</evidence>
<keyword evidence="12" id="KW-1185">Reference proteome</keyword>
<evidence type="ECO:0000313" key="12">
    <source>
        <dbReference type="Proteomes" id="UP000613512"/>
    </source>
</evidence>
<evidence type="ECO:0000256" key="7">
    <source>
        <dbReference type="ARBA" id="ARBA00040167"/>
    </source>
</evidence>
<dbReference type="SUPFAM" id="SSF69618">
    <property type="entry name" value="HemD-like"/>
    <property type="match status" value="1"/>
</dbReference>
<proteinExistence type="inferred from homology"/>
<feature type="domain" description="Tetrapyrrole biosynthesis uroporphyrinogen III synthase" evidence="10">
    <location>
        <begin position="21"/>
        <end position="243"/>
    </location>
</feature>
<accession>A0A916S643</accession>
<comment type="caution">
    <text evidence="11">The sequence shown here is derived from an EMBL/GenBank/DDBJ whole genome shotgun (WGS) entry which is preliminary data.</text>
</comment>
<comment type="pathway">
    <text evidence="1 9">Porphyrin-containing compound metabolism; protoporphyrin-IX biosynthesis; coproporphyrinogen-III from 5-aminolevulinate: step 3/4.</text>
</comment>
<organism evidence="11 12">
    <name type="scientific">Ornithinibacillus halotolerans</name>
    <dbReference type="NCBI Taxonomy" id="1274357"/>
    <lineage>
        <taxon>Bacteria</taxon>
        <taxon>Bacillati</taxon>
        <taxon>Bacillota</taxon>
        <taxon>Bacilli</taxon>
        <taxon>Bacillales</taxon>
        <taxon>Bacillaceae</taxon>
        <taxon>Ornithinibacillus</taxon>
    </lineage>
</organism>
<comment type="function">
    <text evidence="6 9">Catalyzes cyclization of the linear tetrapyrrole, hydroxymethylbilane, to the macrocyclic uroporphyrinogen III.</text>
</comment>
<evidence type="ECO:0000256" key="4">
    <source>
        <dbReference type="ARBA" id="ARBA00023239"/>
    </source>
</evidence>
<protein>
    <recommendedName>
        <fullName evidence="7 9">Uroporphyrinogen-III synthase</fullName>
        <ecNumber evidence="3 9">4.2.1.75</ecNumber>
    </recommendedName>
</protein>
<dbReference type="GO" id="GO:0006782">
    <property type="term" value="P:protoporphyrinogen IX biosynthetic process"/>
    <property type="evidence" value="ECO:0007669"/>
    <property type="project" value="UniProtKB-UniRule"/>
</dbReference>
<reference evidence="11" key="1">
    <citation type="journal article" date="2014" name="Int. J. Syst. Evol. Microbiol.">
        <title>Complete genome sequence of Corynebacterium casei LMG S-19264T (=DSM 44701T), isolated from a smear-ripened cheese.</title>
        <authorList>
            <consortium name="US DOE Joint Genome Institute (JGI-PGF)"/>
            <person name="Walter F."/>
            <person name="Albersmeier A."/>
            <person name="Kalinowski J."/>
            <person name="Ruckert C."/>
        </authorList>
    </citation>
    <scope>NUCLEOTIDE SEQUENCE</scope>
    <source>
        <strain evidence="11">CGMCC 1.12408</strain>
    </source>
</reference>
<reference evidence="11" key="2">
    <citation type="submission" date="2020-09" db="EMBL/GenBank/DDBJ databases">
        <authorList>
            <person name="Sun Q."/>
            <person name="Zhou Y."/>
        </authorList>
    </citation>
    <scope>NUCLEOTIDE SEQUENCE</scope>
    <source>
        <strain evidence="11">CGMCC 1.12408</strain>
    </source>
</reference>
<dbReference type="EMBL" id="BMEY01000019">
    <property type="protein sequence ID" value="GGA86007.1"/>
    <property type="molecule type" value="Genomic_DNA"/>
</dbReference>
<dbReference type="AlphaFoldDB" id="A0A916S643"/>
<evidence type="ECO:0000259" key="10">
    <source>
        <dbReference type="Pfam" id="PF02602"/>
    </source>
</evidence>
<name>A0A916S643_9BACI</name>
<dbReference type="InterPro" id="IPR003754">
    <property type="entry name" value="4pyrrol_synth_uPrphyn_synth"/>
</dbReference>
<keyword evidence="4 9" id="KW-0456">Lyase</keyword>
<dbReference type="PANTHER" id="PTHR38042">
    <property type="entry name" value="UROPORPHYRINOGEN-III SYNTHASE, CHLOROPLASTIC"/>
    <property type="match status" value="1"/>
</dbReference>
<dbReference type="EC" id="4.2.1.75" evidence="3 9"/>
<dbReference type="InterPro" id="IPR036108">
    <property type="entry name" value="4pyrrol_syn_uPrphyn_synt_sf"/>
</dbReference>
<comment type="similarity">
    <text evidence="2 9">Belongs to the uroporphyrinogen-III synthase family.</text>
</comment>
<dbReference type="PANTHER" id="PTHR38042:SF1">
    <property type="entry name" value="UROPORPHYRINOGEN-III SYNTHASE, CHLOROPLASTIC"/>
    <property type="match status" value="1"/>
</dbReference>
<evidence type="ECO:0000256" key="6">
    <source>
        <dbReference type="ARBA" id="ARBA00037589"/>
    </source>
</evidence>
<dbReference type="GO" id="GO:0004852">
    <property type="term" value="F:uroporphyrinogen-III synthase activity"/>
    <property type="evidence" value="ECO:0007669"/>
    <property type="project" value="UniProtKB-UniRule"/>
</dbReference>
<dbReference type="CDD" id="cd06578">
    <property type="entry name" value="HemD"/>
    <property type="match status" value="1"/>
</dbReference>
<gene>
    <name evidence="11" type="primary">hemD</name>
    <name evidence="11" type="ORF">GCM10008025_31200</name>
</gene>
<evidence type="ECO:0000256" key="1">
    <source>
        <dbReference type="ARBA" id="ARBA00004772"/>
    </source>
</evidence>
<dbReference type="InterPro" id="IPR039793">
    <property type="entry name" value="UROS/Hem4"/>
</dbReference>
<evidence type="ECO:0000256" key="5">
    <source>
        <dbReference type="ARBA" id="ARBA00023244"/>
    </source>
</evidence>